<name>A0AAN7L3B2_9MYRT</name>
<accession>A0AAN7L3B2</accession>
<dbReference type="Proteomes" id="UP001345219">
    <property type="component" value="Chromosome 14"/>
</dbReference>
<organism evidence="1 2">
    <name type="scientific">Trapa incisa</name>
    <dbReference type="NCBI Taxonomy" id="236973"/>
    <lineage>
        <taxon>Eukaryota</taxon>
        <taxon>Viridiplantae</taxon>
        <taxon>Streptophyta</taxon>
        <taxon>Embryophyta</taxon>
        <taxon>Tracheophyta</taxon>
        <taxon>Spermatophyta</taxon>
        <taxon>Magnoliopsida</taxon>
        <taxon>eudicotyledons</taxon>
        <taxon>Gunneridae</taxon>
        <taxon>Pentapetalae</taxon>
        <taxon>rosids</taxon>
        <taxon>malvids</taxon>
        <taxon>Myrtales</taxon>
        <taxon>Lythraceae</taxon>
        <taxon>Trapa</taxon>
    </lineage>
</organism>
<dbReference type="AlphaFoldDB" id="A0AAN7L3B2"/>
<comment type="caution">
    <text evidence="1">The sequence shown here is derived from an EMBL/GenBank/DDBJ whole genome shotgun (WGS) entry which is preliminary data.</text>
</comment>
<reference evidence="1 2" key="1">
    <citation type="journal article" date="2023" name="Hortic Res">
        <title>Pangenome of water caltrop reveals structural variations and asymmetric subgenome divergence after allopolyploidization.</title>
        <authorList>
            <person name="Zhang X."/>
            <person name="Chen Y."/>
            <person name="Wang L."/>
            <person name="Yuan Y."/>
            <person name="Fang M."/>
            <person name="Shi L."/>
            <person name="Lu R."/>
            <person name="Comes H.P."/>
            <person name="Ma Y."/>
            <person name="Chen Y."/>
            <person name="Huang G."/>
            <person name="Zhou Y."/>
            <person name="Zheng Z."/>
            <person name="Qiu Y."/>
        </authorList>
    </citation>
    <scope>NUCLEOTIDE SEQUENCE [LARGE SCALE GENOMIC DNA]</scope>
    <source>
        <tissue evidence="1">Roots</tissue>
    </source>
</reference>
<evidence type="ECO:0000313" key="2">
    <source>
        <dbReference type="Proteomes" id="UP001345219"/>
    </source>
</evidence>
<keyword evidence="2" id="KW-1185">Reference proteome</keyword>
<dbReference type="EMBL" id="JAXIOK010000002">
    <property type="protein sequence ID" value="KAK4777795.1"/>
    <property type="molecule type" value="Genomic_DNA"/>
</dbReference>
<protein>
    <submittedName>
        <fullName evidence="1">Uncharacterized protein</fullName>
    </submittedName>
</protein>
<dbReference type="PANTHER" id="PTHR35104:SF6">
    <property type="entry name" value="PROTEIN, PUTATIVE-RELATED"/>
    <property type="match status" value="1"/>
</dbReference>
<dbReference type="PANTHER" id="PTHR35104">
    <property type="entry name" value="OS03G0807000 PROTEIN"/>
    <property type="match status" value="1"/>
</dbReference>
<gene>
    <name evidence="1" type="ORF">SAY87_017982</name>
</gene>
<sequence>MVFNSGMLIRVVDASADACQYTARIQEQDRLGTHQLLDLICCLPLEHLGRIILCICTYLCASPPDSYFFYSSYSDSDEDAGHGGGFSATVHYVDVDFDSSSE</sequence>
<proteinExistence type="predicted"/>
<evidence type="ECO:0000313" key="1">
    <source>
        <dbReference type="EMBL" id="KAK4777795.1"/>
    </source>
</evidence>